<organism evidence="7 8">
    <name type="scientific">Legionella londiniensis</name>
    <dbReference type="NCBI Taxonomy" id="45068"/>
    <lineage>
        <taxon>Bacteria</taxon>
        <taxon>Pseudomonadati</taxon>
        <taxon>Pseudomonadota</taxon>
        <taxon>Gammaproteobacteria</taxon>
        <taxon>Legionellales</taxon>
        <taxon>Legionellaceae</taxon>
        <taxon>Legionella</taxon>
    </lineage>
</organism>
<dbReference type="Proteomes" id="UP000054997">
    <property type="component" value="Unassembled WGS sequence"/>
</dbReference>
<comment type="caution">
    <text evidence="7">The sequence shown here is derived from an EMBL/GenBank/DDBJ whole genome shotgun (WGS) entry which is preliminary data.</text>
</comment>
<dbReference type="PANTHER" id="PTHR15892">
    <property type="entry name" value="MITOCHONDRIAL RIBOSOMAL PROTEIN L30"/>
    <property type="match status" value="1"/>
</dbReference>
<evidence type="ECO:0000256" key="3">
    <source>
        <dbReference type="ARBA" id="ARBA00022980"/>
    </source>
</evidence>
<dbReference type="Gene3D" id="3.30.1390.20">
    <property type="entry name" value="Ribosomal protein L30, ferredoxin-like fold domain"/>
    <property type="match status" value="1"/>
</dbReference>
<reference evidence="7 8" key="1">
    <citation type="submission" date="2015-11" db="EMBL/GenBank/DDBJ databases">
        <title>Genomic analysis of 38 Legionella species identifies large and diverse effector repertoires.</title>
        <authorList>
            <person name="Burstein D."/>
            <person name="Amaro F."/>
            <person name="Zusman T."/>
            <person name="Lifshitz Z."/>
            <person name="Cohen O."/>
            <person name="Gilbert J.A."/>
            <person name="Pupko T."/>
            <person name="Shuman H.A."/>
            <person name="Segal G."/>
        </authorList>
    </citation>
    <scope>NUCLEOTIDE SEQUENCE [LARGE SCALE GENOMIC DNA]</scope>
    <source>
        <strain evidence="7 8">ATCC 49505</strain>
    </source>
</reference>
<name>A0A0W0VTA1_9GAMM</name>
<dbReference type="GO" id="GO:0003735">
    <property type="term" value="F:structural constituent of ribosome"/>
    <property type="evidence" value="ECO:0007669"/>
    <property type="project" value="InterPro"/>
</dbReference>
<comment type="similarity">
    <text evidence="1 5">Belongs to the universal ribosomal protein uL30 family.</text>
</comment>
<evidence type="ECO:0000256" key="2">
    <source>
        <dbReference type="ARBA" id="ARBA00011838"/>
    </source>
</evidence>
<proteinExistence type="inferred from homology"/>
<dbReference type="GO" id="GO:0022625">
    <property type="term" value="C:cytosolic large ribosomal subunit"/>
    <property type="evidence" value="ECO:0007669"/>
    <property type="project" value="TreeGrafter"/>
</dbReference>
<feature type="domain" description="Large ribosomal subunit protein uL30-like ferredoxin-like fold" evidence="6">
    <location>
        <begin position="6"/>
        <end position="54"/>
    </location>
</feature>
<dbReference type="STRING" id="45068.Llon_0180"/>
<dbReference type="OrthoDB" id="9812790at2"/>
<sequence length="61" mass="6939">MSKICIKLVKSLIGRQPKHIAIAKQLGLKKVNSEVTHNDVPEIRGLVNQIQYMVRVEEKSE</sequence>
<evidence type="ECO:0000256" key="1">
    <source>
        <dbReference type="ARBA" id="ARBA00007594"/>
    </source>
</evidence>
<keyword evidence="3 5" id="KW-0689">Ribosomal protein</keyword>
<dbReference type="HAMAP" id="MF_01371_B">
    <property type="entry name" value="Ribosomal_uL30_B"/>
    <property type="match status" value="1"/>
</dbReference>
<evidence type="ECO:0000259" key="6">
    <source>
        <dbReference type="Pfam" id="PF00327"/>
    </source>
</evidence>
<dbReference type="InterPro" id="IPR016082">
    <property type="entry name" value="Ribosomal_uL30_ferredoxin-like"/>
</dbReference>
<dbReference type="InterPro" id="IPR005996">
    <property type="entry name" value="Ribosomal_uL30_bac-type"/>
</dbReference>
<dbReference type="RefSeq" id="WP_058528190.1">
    <property type="nucleotide sequence ID" value="NZ_CAAAHZ010000013.1"/>
</dbReference>
<dbReference type="SUPFAM" id="SSF55129">
    <property type="entry name" value="Ribosomal protein L30p/L7e"/>
    <property type="match status" value="1"/>
</dbReference>
<evidence type="ECO:0000256" key="5">
    <source>
        <dbReference type="HAMAP-Rule" id="MF_01371"/>
    </source>
</evidence>
<evidence type="ECO:0000256" key="4">
    <source>
        <dbReference type="ARBA" id="ARBA00023274"/>
    </source>
</evidence>
<dbReference type="Pfam" id="PF00327">
    <property type="entry name" value="Ribosomal_L30"/>
    <property type="match status" value="1"/>
</dbReference>
<keyword evidence="4 5" id="KW-0687">Ribonucleoprotein</keyword>
<dbReference type="EMBL" id="LNYK01000001">
    <property type="protein sequence ID" value="KTD23295.1"/>
    <property type="molecule type" value="Genomic_DNA"/>
</dbReference>
<evidence type="ECO:0000313" key="8">
    <source>
        <dbReference type="Proteomes" id="UP000054997"/>
    </source>
</evidence>
<dbReference type="CDD" id="cd01658">
    <property type="entry name" value="Ribosomal_L30"/>
    <property type="match status" value="1"/>
</dbReference>
<dbReference type="NCBIfam" id="TIGR01308">
    <property type="entry name" value="rpmD_bact"/>
    <property type="match status" value="1"/>
</dbReference>
<dbReference type="GO" id="GO:0006412">
    <property type="term" value="P:translation"/>
    <property type="evidence" value="ECO:0007669"/>
    <property type="project" value="UniProtKB-UniRule"/>
</dbReference>
<dbReference type="PANTHER" id="PTHR15892:SF2">
    <property type="entry name" value="LARGE RIBOSOMAL SUBUNIT PROTEIN UL30M"/>
    <property type="match status" value="1"/>
</dbReference>
<protein>
    <recommendedName>
        <fullName evidence="5">Large ribosomal subunit protein uL30</fullName>
    </recommendedName>
</protein>
<accession>A0A0W0VTA1</accession>
<dbReference type="PIRSF" id="PIRSF002211">
    <property type="entry name" value="Ribosomal_L30_bac-type"/>
    <property type="match status" value="1"/>
</dbReference>
<dbReference type="PATRIC" id="fig|45068.5.peg.188"/>
<dbReference type="AlphaFoldDB" id="A0A0W0VTA1"/>
<evidence type="ECO:0000313" key="7">
    <source>
        <dbReference type="EMBL" id="KTD23295.1"/>
    </source>
</evidence>
<comment type="subunit">
    <text evidence="2 5">Part of the 50S ribosomal subunit.</text>
</comment>
<dbReference type="InterPro" id="IPR036919">
    <property type="entry name" value="Ribo_uL30_ferredoxin-like_sf"/>
</dbReference>
<keyword evidence="8" id="KW-1185">Reference proteome</keyword>
<gene>
    <name evidence="5 7" type="primary">rpmD</name>
    <name evidence="7" type="ORF">Llon_0180</name>
</gene>